<accession>X4ZI60</accession>
<dbReference type="HOGENOM" id="CLU_707580_0_0_9"/>
<name>X4ZI60_9BACL</name>
<feature type="transmembrane region" description="Helical" evidence="1">
    <location>
        <begin position="7"/>
        <end position="27"/>
    </location>
</feature>
<dbReference type="Proteomes" id="UP000019772">
    <property type="component" value="Chromosome"/>
</dbReference>
<keyword evidence="1" id="KW-1133">Transmembrane helix</keyword>
<keyword evidence="1" id="KW-0812">Transmembrane</keyword>
<protein>
    <submittedName>
        <fullName evidence="2">Uncharacterized protein</fullName>
    </submittedName>
</protein>
<dbReference type="OrthoDB" id="2990081at2"/>
<dbReference type="RefSeq" id="WP_025334598.1">
    <property type="nucleotide sequence ID" value="NZ_CP004078.1"/>
</dbReference>
<organism evidence="2 3">
    <name type="scientific">Paenibacillus sabinae T27</name>
    <dbReference type="NCBI Taxonomy" id="1268072"/>
    <lineage>
        <taxon>Bacteria</taxon>
        <taxon>Bacillati</taxon>
        <taxon>Bacillota</taxon>
        <taxon>Bacilli</taxon>
        <taxon>Bacillales</taxon>
        <taxon>Paenibacillaceae</taxon>
        <taxon>Paenibacillus</taxon>
    </lineage>
</organism>
<proteinExistence type="predicted"/>
<keyword evidence="3" id="KW-1185">Reference proteome</keyword>
<dbReference type="EMBL" id="CP004078">
    <property type="protein sequence ID" value="AHV97062.1"/>
    <property type="molecule type" value="Genomic_DNA"/>
</dbReference>
<dbReference type="AlphaFoldDB" id="X4ZI60"/>
<evidence type="ECO:0000313" key="3">
    <source>
        <dbReference type="Proteomes" id="UP000019772"/>
    </source>
</evidence>
<gene>
    <name evidence="2" type="ORF">PSAB_10660</name>
</gene>
<evidence type="ECO:0000256" key="1">
    <source>
        <dbReference type="SAM" id="Phobius"/>
    </source>
</evidence>
<evidence type="ECO:0000313" key="2">
    <source>
        <dbReference type="EMBL" id="AHV97062.1"/>
    </source>
</evidence>
<sequence>MSITIEIVISIALVILAIFIVSGIRTYRADKEAAILAQAELVMEKQYEKTKNDSLNISERIKGQVTNHKIHWLTVTDHGSTRTYLRYEDLLDAEEITPDEKRGLDVVERHLKRVREYVEENGLNNTSDGQSGSKSANERIDNSSLYIKCPNCYKQNFLSMNHARCENCGYVFNGYEQRGVQALSSSINETLDQGGISTKHQAAVSSETISNIILVDQRTMMLIKNETTRASKEMQGNRSDKAFTELEKALGYAAFINWLGTYLQMDKENNPKKSEFYEACNVSARVIATTVMCHVYKDQTLYTHLKKIIPELNTYREIELAQLTATASSNSFDAYWLNCTTRAVIMICRQMAYNYTGVLGQADFRLAKQGISWEELTMATDQWLNEVLYT</sequence>
<reference evidence="2 3" key="1">
    <citation type="journal article" date="2014" name="PLoS Genet.">
        <title>Comparative Genomic Analysis of N2-Fixing and Non-N2-Fixing Paenibacillus spp.: Organization, Evolution and Expression of the Nitrogen Fixation Genes.</title>
        <authorList>
            <person name="Xie J.B."/>
            <person name="Du Z."/>
            <person name="Bai L."/>
            <person name="Tian C."/>
            <person name="Zhang Y."/>
            <person name="Xie J.Y."/>
            <person name="Wang T."/>
            <person name="Liu X."/>
            <person name="Chen X."/>
            <person name="Cheng Q."/>
            <person name="Chen S."/>
            <person name="Li J."/>
        </authorList>
    </citation>
    <scope>NUCLEOTIDE SEQUENCE [LARGE SCALE GENOMIC DNA]</scope>
    <source>
        <strain evidence="2 3">T27</strain>
    </source>
</reference>
<dbReference type="KEGG" id="psab:PSAB_10660"/>
<dbReference type="PATRIC" id="fig|1268072.3.peg.2222"/>
<keyword evidence="1" id="KW-0472">Membrane</keyword>